<protein>
    <submittedName>
        <fullName evidence="2">Uncharacterized protein</fullName>
    </submittedName>
</protein>
<evidence type="ECO:0000313" key="2">
    <source>
        <dbReference type="EMBL" id="OON38871.1"/>
    </source>
</evidence>
<dbReference type="EMBL" id="MRUL01000012">
    <property type="protein sequence ID" value="OON38871.1"/>
    <property type="molecule type" value="Genomic_DNA"/>
</dbReference>
<feature type="region of interest" description="Disordered" evidence="1">
    <location>
        <begin position="34"/>
        <end position="64"/>
    </location>
</feature>
<evidence type="ECO:0000256" key="1">
    <source>
        <dbReference type="SAM" id="MobiDB-lite"/>
    </source>
</evidence>
<comment type="caution">
    <text evidence="2">The sequence shown here is derived from an EMBL/GenBank/DDBJ whole genome shotgun (WGS) entry which is preliminary data.</text>
</comment>
<accession>A0A1S8YIH7</accession>
<reference evidence="2 3" key="1">
    <citation type="submission" date="2016-12" db="EMBL/GenBank/DDBJ databases">
        <title>Izhakiella australiana sp. nov. of genus Izhakiella isolated from Australian desert.</title>
        <authorList>
            <person name="Ji M."/>
        </authorList>
    </citation>
    <scope>NUCLEOTIDE SEQUENCE [LARGE SCALE GENOMIC DNA]</scope>
    <source>
        <strain evidence="2 3">D4N98</strain>
    </source>
</reference>
<keyword evidence="3" id="KW-1185">Reference proteome</keyword>
<dbReference type="Proteomes" id="UP000190667">
    <property type="component" value="Unassembled WGS sequence"/>
</dbReference>
<gene>
    <name evidence="2" type="ORF">BTJ39_16030</name>
</gene>
<proteinExistence type="predicted"/>
<sequence>MHLMCINLLLLAQRRLNKFFCFFFTAVRVKKPGENGLKVNSSAGAGDRLSSSRRRGAPPDGNCTSRVLLRH</sequence>
<name>A0A1S8YIH7_9GAMM</name>
<organism evidence="2 3">
    <name type="scientific">Izhakiella australiensis</name>
    <dbReference type="NCBI Taxonomy" id="1926881"/>
    <lineage>
        <taxon>Bacteria</taxon>
        <taxon>Pseudomonadati</taxon>
        <taxon>Pseudomonadota</taxon>
        <taxon>Gammaproteobacteria</taxon>
        <taxon>Enterobacterales</taxon>
        <taxon>Erwiniaceae</taxon>
        <taxon>Izhakiella</taxon>
    </lineage>
</organism>
<dbReference type="AlphaFoldDB" id="A0A1S8YIH7"/>
<evidence type="ECO:0000313" key="3">
    <source>
        <dbReference type="Proteomes" id="UP000190667"/>
    </source>
</evidence>